<dbReference type="AlphaFoldDB" id="A0A7J5X5N0"/>
<dbReference type="PANTHER" id="PTHR14819">
    <property type="entry name" value="GTP-BINDING"/>
    <property type="match status" value="1"/>
</dbReference>
<dbReference type="InterPro" id="IPR052986">
    <property type="entry name" value="VLIG_GTPase"/>
</dbReference>
<proteinExistence type="predicted"/>
<dbReference type="EMBL" id="JAAKFY010000027">
    <property type="protein sequence ID" value="KAF3832274.1"/>
    <property type="molecule type" value="Genomic_DNA"/>
</dbReference>
<dbReference type="OrthoDB" id="1597724at2759"/>
<sequence>MALKMSMCQFSVPLLMPHVNNSQSTLMLWALRDIVKEWRPYSLSESRGFVENHIVQAKIPFYSFVRLQNCKSQYLHTQEMKGGAIKRHIANGLAEVSWYLPRGRGHPDVFPDPIAFANLRGNISESLAQFTFLFQVSTATFVFLDKIEKEEHEILTSLQDAKSKLFLVVNRKDGSAKEDLESVKKTVKELDLPKQCESKYPNVNVVEFSEKLSAAINKITVGKPTMNIENMLNKAVELGLSVDECTSDDQKKTAEKIVKGIRVQKIPDYKANSFLCKALTGKGYRC</sequence>
<dbReference type="Pfam" id="PF25496">
    <property type="entry name" value="URGCP"/>
    <property type="match status" value="1"/>
</dbReference>
<reference evidence="2 3" key="1">
    <citation type="submission" date="2020-03" db="EMBL/GenBank/DDBJ databases">
        <title>Dissostichus mawsoni Genome sequencing and assembly.</title>
        <authorList>
            <person name="Park H."/>
        </authorList>
    </citation>
    <scope>NUCLEOTIDE SEQUENCE [LARGE SCALE GENOMIC DNA]</scope>
    <source>
        <strain evidence="2">DM0001</strain>
        <tissue evidence="2">Muscle</tissue>
    </source>
</reference>
<comment type="caution">
    <text evidence="2">The sequence shown here is derived from an EMBL/GenBank/DDBJ whole genome shotgun (WGS) entry which is preliminary data.</text>
</comment>
<dbReference type="PANTHER" id="PTHR14819:SF9">
    <property type="entry name" value="UP-REGULATOR OF CELL PROLIFERATION-LIKE"/>
    <property type="match status" value="1"/>
</dbReference>
<dbReference type="InterPro" id="IPR057365">
    <property type="entry name" value="URGCP"/>
</dbReference>
<dbReference type="Proteomes" id="UP000518266">
    <property type="component" value="Unassembled WGS sequence"/>
</dbReference>
<evidence type="ECO:0000259" key="1">
    <source>
        <dbReference type="Pfam" id="PF25496"/>
    </source>
</evidence>
<gene>
    <name evidence="2" type="ORF">F7725_025939</name>
</gene>
<name>A0A7J5X5N0_DISMA</name>
<protein>
    <recommendedName>
        <fullName evidence="1">Up-regulator of cell proliferation-like domain-containing protein</fullName>
    </recommendedName>
</protein>
<evidence type="ECO:0000313" key="3">
    <source>
        <dbReference type="Proteomes" id="UP000518266"/>
    </source>
</evidence>
<keyword evidence="3" id="KW-1185">Reference proteome</keyword>
<accession>A0A7J5X5N0</accession>
<organism evidence="2 3">
    <name type="scientific">Dissostichus mawsoni</name>
    <name type="common">Antarctic cod</name>
    <dbReference type="NCBI Taxonomy" id="36200"/>
    <lineage>
        <taxon>Eukaryota</taxon>
        <taxon>Metazoa</taxon>
        <taxon>Chordata</taxon>
        <taxon>Craniata</taxon>
        <taxon>Vertebrata</taxon>
        <taxon>Euteleostomi</taxon>
        <taxon>Actinopterygii</taxon>
        <taxon>Neopterygii</taxon>
        <taxon>Teleostei</taxon>
        <taxon>Neoteleostei</taxon>
        <taxon>Acanthomorphata</taxon>
        <taxon>Eupercaria</taxon>
        <taxon>Perciformes</taxon>
        <taxon>Notothenioidei</taxon>
        <taxon>Nototheniidae</taxon>
        <taxon>Dissostichus</taxon>
    </lineage>
</organism>
<evidence type="ECO:0000313" key="2">
    <source>
        <dbReference type="EMBL" id="KAF3832274.1"/>
    </source>
</evidence>
<feature type="domain" description="Up-regulator of cell proliferation-like" evidence="1">
    <location>
        <begin position="1"/>
        <end position="255"/>
    </location>
</feature>